<evidence type="ECO:0000256" key="2">
    <source>
        <dbReference type="ARBA" id="ARBA00023043"/>
    </source>
</evidence>
<dbReference type="InterPro" id="IPR002110">
    <property type="entry name" value="Ankyrin_rpt"/>
</dbReference>
<dbReference type="SUPFAM" id="SSF48403">
    <property type="entry name" value="Ankyrin repeat"/>
    <property type="match status" value="1"/>
</dbReference>
<gene>
    <name evidence="3" type="ORF">Satyrvirus6_33</name>
</gene>
<dbReference type="SMART" id="SM00248">
    <property type="entry name" value="ANK"/>
    <property type="match status" value="4"/>
</dbReference>
<dbReference type="PANTHER" id="PTHR24198">
    <property type="entry name" value="ANKYRIN REPEAT AND PROTEIN KINASE DOMAIN-CONTAINING PROTEIN"/>
    <property type="match status" value="1"/>
</dbReference>
<dbReference type="InterPro" id="IPR036770">
    <property type="entry name" value="Ankyrin_rpt-contain_sf"/>
</dbReference>
<keyword evidence="2" id="KW-0040">ANK repeat</keyword>
<dbReference type="Gene3D" id="1.25.40.20">
    <property type="entry name" value="Ankyrin repeat-containing domain"/>
    <property type="match status" value="2"/>
</dbReference>
<accession>A0A3G5AFZ6</accession>
<dbReference type="Pfam" id="PF12796">
    <property type="entry name" value="Ank_2"/>
    <property type="match status" value="1"/>
</dbReference>
<evidence type="ECO:0008006" key="4">
    <source>
        <dbReference type="Google" id="ProtNLM"/>
    </source>
</evidence>
<sequence>MDPNDDEISKFTKYVEKFSAKNLEPGIKFENISLSNISLFNINLSNINLFCDFFVNLDFRDKIEIIKFIVSKNKLNFFINATSMCEINLDYGDNIFFCVAVANNSIDIVRYLVQNNIDVTSNNNIAIKIVPNSFLMDEQMADINEKILQILIGNGADVHIDNDFPIRAAATNFRYRTMKVLIDNGANIHANEEYILRTVCKITNTQLSMNSFFSTKDLTYKDKIIVEFKKNLELLIEHGADIRKHGSDALHISIRNQCNECVRMLIECGVDIHAHNDYALYLSLITLNYDCIKMLFDAGMDTKSLNIMSLLCASADPKIFTLLVNNGANFGVPDNFYEAVTSKTSINIIEILCANGVDCKKLLIMLHHLVLGSKEKCALFFQHDDD</sequence>
<keyword evidence="1" id="KW-0677">Repeat</keyword>
<name>A0A3G5AFZ6_9VIRU</name>
<evidence type="ECO:0000313" key="3">
    <source>
        <dbReference type="EMBL" id="AYV85201.1"/>
    </source>
</evidence>
<reference evidence="3" key="1">
    <citation type="submission" date="2018-10" db="EMBL/GenBank/DDBJ databases">
        <title>Hidden diversity of soil giant viruses.</title>
        <authorList>
            <person name="Schulz F."/>
            <person name="Alteio L."/>
            <person name="Goudeau D."/>
            <person name="Ryan E.M."/>
            <person name="Malmstrom R.R."/>
            <person name="Blanchard J."/>
            <person name="Woyke T."/>
        </authorList>
    </citation>
    <scope>NUCLEOTIDE SEQUENCE</scope>
    <source>
        <strain evidence="3">SAV1</strain>
    </source>
</reference>
<dbReference type="PROSITE" id="PS50088">
    <property type="entry name" value="ANK_REPEAT"/>
    <property type="match status" value="2"/>
</dbReference>
<evidence type="ECO:0000256" key="1">
    <source>
        <dbReference type="ARBA" id="ARBA00022737"/>
    </source>
</evidence>
<proteinExistence type="predicted"/>
<dbReference type="EMBL" id="MK072442">
    <property type="protein sequence ID" value="AYV85201.1"/>
    <property type="molecule type" value="Genomic_DNA"/>
</dbReference>
<dbReference type="PANTHER" id="PTHR24198:SF165">
    <property type="entry name" value="ANKYRIN REPEAT-CONTAINING PROTEIN-RELATED"/>
    <property type="match status" value="1"/>
</dbReference>
<organism evidence="3">
    <name type="scientific">Satyrvirus sp</name>
    <dbReference type="NCBI Taxonomy" id="2487771"/>
    <lineage>
        <taxon>Viruses</taxon>
        <taxon>Varidnaviria</taxon>
        <taxon>Bamfordvirae</taxon>
        <taxon>Nucleocytoviricota</taxon>
        <taxon>Megaviricetes</taxon>
        <taxon>Imitervirales</taxon>
        <taxon>Mimiviridae</taxon>
        <taxon>Megamimivirinae</taxon>
    </lineage>
</organism>
<protein>
    <recommendedName>
        <fullName evidence="4">Ankyrin repeat protein</fullName>
    </recommendedName>
</protein>
<dbReference type="PROSITE" id="PS50297">
    <property type="entry name" value="ANK_REP_REGION"/>
    <property type="match status" value="1"/>
</dbReference>